<keyword evidence="4" id="KW-1185">Reference proteome</keyword>
<evidence type="ECO:0000256" key="1">
    <source>
        <dbReference type="SAM" id="Coils"/>
    </source>
</evidence>
<sequence>MKSFFDNQNLLALIWKWKTHLITIGAIAIVGAALFSSPWFITPMFESQARIYPTNTSTYSEESESEQMLEVLNSTDLKWQIIHTFKLQERFNIKPDEAHFRTKILKEYNDRIACKKTEYESIELTALDADPQVASDLVDSLIVFYNRKVLSLNREKAREQAAFFMKDLNRKRKEIEAIAAEMEPLRKEYGLLDYEIQAEQVTQGYMSALAGGANSRAIADIKNLMTNLEEKGGRFFLLQKELLALEMQRDTIASRYDKALARSEKNVTYTMVVEEPFPADKKAYPIRWLIVVVSFLAVEFLAVLTILGLEGIQSSKP</sequence>
<feature type="transmembrane region" description="Helical" evidence="2">
    <location>
        <begin position="20"/>
        <end position="41"/>
    </location>
</feature>
<dbReference type="AlphaFoldDB" id="A0A0L8V7L4"/>
<keyword evidence="2" id="KW-0812">Transmembrane</keyword>
<feature type="coiled-coil region" evidence="1">
    <location>
        <begin position="154"/>
        <end position="188"/>
    </location>
</feature>
<protein>
    <recommendedName>
        <fullName evidence="5">Polysaccharide chain length determinant N-terminal domain-containing protein</fullName>
    </recommendedName>
</protein>
<dbReference type="STRING" id="1409788.NC99_27050"/>
<keyword evidence="2" id="KW-1133">Transmembrane helix</keyword>
<feature type="transmembrane region" description="Helical" evidence="2">
    <location>
        <begin position="288"/>
        <end position="309"/>
    </location>
</feature>
<keyword evidence="1" id="KW-0175">Coiled coil</keyword>
<evidence type="ECO:0000256" key="2">
    <source>
        <dbReference type="SAM" id="Phobius"/>
    </source>
</evidence>
<evidence type="ECO:0008006" key="5">
    <source>
        <dbReference type="Google" id="ProtNLM"/>
    </source>
</evidence>
<dbReference type="GO" id="GO:0005886">
    <property type="term" value="C:plasma membrane"/>
    <property type="evidence" value="ECO:0007669"/>
    <property type="project" value="TreeGrafter"/>
</dbReference>
<dbReference type="EMBL" id="LGIA01000161">
    <property type="protein sequence ID" value="KOH44475.1"/>
    <property type="molecule type" value="Genomic_DNA"/>
</dbReference>
<dbReference type="RefSeq" id="WP_053184158.1">
    <property type="nucleotide sequence ID" value="NZ_LGIA01000161.1"/>
</dbReference>
<dbReference type="PANTHER" id="PTHR32309">
    <property type="entry name" value="TYROSINE-PROTEIN KINASE"/>
    <property type="match status" value="1"/>
</dbReference>
<evidence type="ECO:0000313" key="3">
    <source>
        <dbReference type="EMBL" id="KOH44475.1"/>
    </source>
</evidence>
<dbReference type="InterPro" id="IPR050445">
    <property type="entry name" value="Bact_polysacc_biosynth/exp"/>
</dbReference>
<keyword evidence="2" id="KW-0472">Membrane</keyword>
<proteinExistence type="predicted"/>
<organism evidence="3 4">
    <name type="scientific">Sunxiuqinia dokdonensis</name>
    <dbReference type="NCBI Taxonomy" id="1409788"/>
    <lineage>
        <taxon>Bacteria</taxon>
        <taxon>Pseudomonadati</taxon>
        <taxon>Bacteroidota</taxon>
        <taxon>Bacteroidia</taxon>
        <taxon>Marinilabiliales</taxon>
        <taxon>Prolixibacteraceae</taxon>
        <taxon>Sunxiuqinia</taxon>
    </lineage>
</organism>
<reference evidence="4" key="1">
    <citation type="submission" date="2015-07" db="EMBL/GenBank/DDBJ databases">
        <title>Genome sequencing of Sunxiuqinia dokdonensis strain SK.</title>
        <authorList>
            <person name="Ahn S."/>
            <person name="Kim B.-C."/>
        </authorList>
    </citation>
    <scope>NUCLEOTIDE SEQUENCE [LARGE SCALE GENOMIC DNA]</scope>
    <source>
        <strain evidence="4">SK</strain>
    </source>
</reference>
<dbReference type="Proteomes" id="UP000036958">
    <property type="component" value="Unassembled WGS sequence"/>
</dbReference>
<gene>
    <name evidence="3" type="ORF">NC99_27050</name>
</gene>
<dbReference type="OrthoDB" id="1524741at2"/>
<accession>A0A0L8V7L4</accession>
<dbReference type="GO" id="GO:0004713">
    <property type="term" value="F:protein tyrosine kinase activity"/>
    <property type="evidence" value="ECO:0007669"/>
    <property type="project" value="TreeGrafter"/>
</dbReference>
<name>A0A0L8V7L4_9BACT</name>
<evidence type="ECO:0000313" key="4">
    <source>
        <dbReference type="Proteomes" id="UP000036958"/>
    </source>
</evidence>
<comment type="caution">
    <text evidence="3">The sequence shown here is derived from an EMBL/GenBank/DDBJ whole genome shotgun (WGS) entry which is preliminary data.</text>
</comment>
<dbReference type="PANTHER" id="PTHR32309:SF13">
    <property type="entry name" value="FERRIC ENTEROBACTIN TRANSPORT PROTEIN FEPE"/>
    <property type="match status" value="1"/>
</dbReference>